<protein>
    <recommendedName>
        <fullName evidence="5">SF3 helicase domain-containing protein</fullName>
    </recommendedName>
</protein>
<dbReference type="EMBL" id="DSTK01000004">
    <property type="protein sequence ID" value="HFK95775.1"/>
    <property type="molecule type" value="Genomic_DNA"/>
</dbReference>
<comment type="caution">
    <text evidence="6">The sequence shown here is derived from an EMBL/GenBank/DDBJ whole genome shotgun (WGS) entry which is preliminary data.</text>
</comment>
<feature type="domain" description="SF3 helicase" evidence="5">
    <location>
        <begin position="488"/>
        <end position="650"/>
    </location>
</feature>
<evidence type="ECO:0000313" key="6">
    <source>
        <dbReference type="EMBL" id="HFK95775.1"/>
    </source>
</evidence>
<evidence type="ECO:0000259" key="5">
    <source>
        <dbReference type="PROSITE" id="PS51206"/>
    </source>
</evidence>
<dbReference type="SUPFAM" id="SSF52540">
    <property type="entry name" value="P-loop containing nucleoside triphosphate hydrolases"/>
    <property type="match status" value="1"/>
</dbReference>
<dbReference type="InterPro" id="IPR045455">
    <property type="entry name" value="NrS-1_pol-like_helicase"/>
</dbReference>
<dbReference type="InterPro" id="IPR015330">
    <property type="entry name" value="DNA_primase/pol_bifunc_N"/>
</dbReference>
<organism evidence="6">
    <name type="scientific">Desulfacinum infernum</name>
    <dbReference type="NCBI Taxonomy" id="35837"/>
    <lineage>
        <taxon>Bacteria</taxon>
        <taxon>Pseudomonadati</taxon>
        <taxon>Thermodesulfobacteriota</taxon>
        <taxon>Syntrophobacteria</taxon>
        <taxon>Syntrophobacterales</taxon>
        <taxon>Syntrophobacteraceae</taxon>
        <taxon>Desulfacinum</taxon>
    </lineage>
</organism>
<dbReference type="PANTHER" id="PTHR35372:SF2">
    <property type="entry name" value="SF3 HELICASE DOMAIN-CONTAINING PROTEIN"/>
    <property type="match status" value="1"/>
</dbReference>
<dbReference type="InterPro" id="IPR051620">
    <property type="entry name" value="ORF904-like_C"/>
</dbReference>
<evidence type="ECO:0000256" key="1">
    <source>
        <dbReference type="ARBA" id="ARBA00022741"/>
    </source>
</evidence>
<dbReference type="SUPFAM" id="SSF56747">
    <property type="entry name" value="Prim-pol domain"/>
    <property type="match status" value="1"/>
</dbReference>
<dbReference type="SMART" id="SM00885">
    <property type="entry name" value="D5_N"/>
    <property type="match status" value="1"/>
</dbReference>
<dbReference type="InterPro" id="IPR004968">
    <property type="entry name" value="DNA_primase/NTPase_C"/>
</dbReference>
<dbReference type="InterPro" id="IPR027417">
    <property type="entry name" value="P-loop_NTPase"/>
</dbReference>
<sequence>MVNQNHNSTFPHSETPLAGDFLSHARFYLERGFSVIPLNPRSKKPCAAAIPSGGWKVFQEEKPRPEQVERWWGGDDLDPPGLAIVLGRVSNLVVLDFDRPDVDHAVAEVFGEGRELPHTARVRTRRGFHYYFCLPAGVNIGNSKLGILVDLKGEGGYVVAPPSVHETGHVYAWDSPPWETPIAELPHWVLEKCAGGRRTALPPTVVSPAARDAVLPSDEFIEATFEGTIARLVAKVREAPEGDRNNTLFQVSADAGRLVLAHRADWDTVAERLRQAAEEAGLEPSEIGPTINSGWRKARENPPHLHWGEPKALSVEYAERLNSLELNDEGNAEAFLRIYGENVRYLHDLQTWHFWNGLRWRDNPQVELRAAAGQAMKARALAANLCRDEKKRKKLAAHANRSRSLRAEKSLLEIAEARPSVRSQLSEWDNDPFLLGCPNGVVDLKQGELLEPDRRHKVILSAGVPFHPDATCPRWERFLEEVFRGDQSLIAYVQRAIGYSLTGSTREQCLFICHGSGANGKSVFLSVLQPVFGDYAKVANFTTLDRRNQENGGAAAPDVYALKGPRLVTVNEAPESALFNEARIKSLTGSDKITARPLYGPPVTFTPAFKLWIAVNHLPSIREDSHAIWRRIRVVPFTERFDHNPDLDLLDKLQAEGDGILAWAVRGCLNWLEEGLNPPAPVMRATEDYRESTDIVGRFIGERCITSSEASVRCADLYAAFVKWCEVNGEKPFSHRKFGERLVQRGIERHRTNTARAYRGLGLLDGHDEAFRSPL</sequence>
<dbReference type="GO" id="GO:0016787">
    <property type="term" value="F:hydrolase activity"/>
    <property type="evidence" value="ECO:0007669"/>
    <property type="project" value="UniProtKB-KW"/>
</dbReference>
<reference evidence="6" key="1">
    <citation type="journal article" date="2020" name="mSystems">
        <title>Genome- and Community-Level Interaction Insights into Carbon Utilization and Element Cycling Functions of Hydrothermarchaeota in Hydrothermal Sediment.</title>
        <authorList>
            <person name="Zhou Z."/>
            <person name="Liu Y."/>
            <person name="Xu W."/>
            <person name="Pan J."/>
            <person name="Luo Z.H."/>
            <person name="Li M."/>
        </authorList>
    </citation>
    <scope>NUCLEOTIDE SEQUENCE [LARGE SCALE GENOMIC DNA]</scope>
    <source>
        <strain evidence="6">SpSt-456</strain>
    </source>
</reference>
<dbReference type="SMART" id="SM00943">
    <property type="entry name" value="Prim-Pol"/>
    <property type="match status" value="1"/>
</dbReference>
<dbReference type="Gene3D" id="3.30.720.160">
    <property type="entry name" value="Bifunctional DNA primase/polymerase, N-terminal"/>
    <property type="match status" value="1"/>
</dbReference>
<keyword evidence="1" id="KW-0547">Nucleotide-binding</keyword>
<evidence type="ECO:0000256" key="3">
    <source>
        <dbReference type="ARBA" id="ARBA00022806"/>
    </source>
</evidence>
<dbReference type="Pfam" id="PF03288">
    <property type="entry name" value="Pox_D5"/>
    <property type="match status" value="1"/>
</dbReference>
<dbReference type="CDD" id="cd04859">
    <property type="entry name" value="Prim_Pol"/>
    <property type="match status" value="1"/>
</dbReference>
<dbReference type="InterPro" id="IPR014818">
    <property type="entry name" value="Phage/plasmid_primase_P4_C"/>
</dbReference>
<proteinExistence type="predicted"/>
<dbReference type="PANTHER" id="PTHR35372">
    <property type="entry name" value="ATP BINDING PROTEIN-RELATED"/>
    <property type="match status" value="1"/>
</dbReference>
<accession>A0A831ZY47</accession>
<dbReference type="GO" id="GO:0005524">
    <property type="term" value="F:ATP binding"/>
    <property type="evidence" value="ECO:0007669"/>
    <property type="project" value="UniProtKB-KW"/>
</dbReference>
<name>A0A831ZY47_9BACT</name>
<dbReference type="AlphaFoldDB" id="A0A831ZY47"/>
<dbReference type="Pfam" id="PF19263">
    <property type="entry name" value="DUF5906"/>
    <property type="match status" value="1"/>
</dbReference>
<dbReference type="InterPro" id="IPR014015">
    <property type="entry name" value="Helicase_SF3_DNA-vir"/>
</dbReference>
<gene>
    <name evidence="6" type="ORF">ENS06_00445</name>
</gene>
<keyword evidence="4" id="KW-0067">ATP-binding</keyword>
<dbReference type="Gene3D" id="3.40.50.300">
    <property type="entry name" value="P-loop containing nucleotide triphosphate hydrolases"/>
    <property type="match status" value="1"/>
</dbReference>
<dbReference type="Pfam" id="PF09250">
    <property type="entry name" value="Prim-Pol"/>
    <property type="match status" value="1"/>
</dbReference>
<dbReference type="InterPro" id="IPR006500">
    <property type="entry name" value="Helicase_put_C_phage/plasmid"/>
</dbReference>
<evidence type="ECO:0000256" key="4">
    <source>
        <dbReference type="ARBA" id="ARBA00022840"/>
    </source>
</evidence>
<evidence type="ECO:0000256" key="2">
    <source>
        <dbReference type="ARBA" id="ARBA00022801"/>
    </source>
</evidence>
<dbReference type="GO" id="GO:0004386">
    <property type="term" value="F:helicase activity"/>
    <property type="evidence" value="ECO:0007669"/>
    <property type="project" value="UniProtKB-KW"/>
</dbReference>
<keyword evidence="3" id="KW-0347">Helicase</keyword>
<dbReference type="NCBIfam" id="TIGR01613">
    <property type="entry name" value="primase_Cterm"/>
    <property type="match status" value="1"/>
</dbReference>
<keyword evidence="2" id="KW-0378">Hydrolase</keyword>
<dbReference type="PROSITE" id="PS51206">
    <property type="entry name" value="SF3_HELICASE_1"/>
    <property type="match status" value="1"/>
</dbReference>
<dbReference type="Pfam" id="PF08706">
    <property type="entry name" value="D5_N"/>
    <property type="match status" value="1"/>
</dbReference>